<organism evidence="5 6">
    <name type="scientific">Nocardia lasii</name>
    <dbReference type="NCBI Taxonomy" id="1616107"/>
    <lineage>
        <taxon>Bacteria</taxon>
        <taxon>Bacillati</taxon>
        <taxon>Actinomycetota</taxon>
        <taxon>Actinomycetes</taxon>
        <taxon>Mycobacteriales</taxon>
        <taxon>Nocardiaceae</taxon>
        <taxon>Nocardia</taxon>
    </lineage>
</organism>
<gene>
    <name evidence="5" type="ORF">ACFP3H_11055</name>
</gene>
<comment type="subcellular location">
    <subcellularLocation>
        <location evidence="1">Membrane</location>
    </subcellularLocation>
</comment>
<keyword evidence="4" id="KW-0812">Transmembrane</keyword>
<protein>
    <recommendedName>
        <fullName evidence="7">Mce-associated membrane protein</fullName>
    </recommendedName>
</protein>
<keyword evidence="6" id="KW-1185">Reference proteome</keyword>
<dbReference type="PANTHER" id="PTHR37042">
    <property type="entry name" value="OUTER MEMBRANE PROTEIN RV1973"/>
    <property type="match status" value="1"/>
</dbReference>
<evidence type="ECO:0000256" key="1">
    <source>
        <dbReference type="ARBA" id="ARBA00004370"/>
    </source>
</evidence>
<evidence type="ECO:0000256" key="3">
    <source>
        <dbReference type="SAM" id="MobiDB-lite"/>
    </source>
</evidence>
<sequence length="201" mass="20813">MAEVDTQRSRRFTNGLIAAFAVVGIAAAVVFYLRDSGKAAELDAVSASSEAACSYALVLADFDYSDGLDTFLDAVSAGATGEYATEFAAARNDIKTAMTSAEVKSRGEGVRCGWISGSIDTATVLVAVTQFRTSVGQPVEQRSDLTVEMSLDRAPSGKWLVNRMDSPLLKGGVGVFGGGEPAPTPSPEQAATPAPEPTPGN</sequence>
<dbReference type="Proteomes" id="UP001596223">
    <property type="component" value="Unassembled WGS sequence"/>
</dbReference>
<dbReference type="EMBL" id="JBHSQN010000005">
    <property type="protein sequence ID" value="MFC6011590.1"/>
    <property type="molecule type" value="Genomic_DNA"/>
</dbReference>
<keyword evidence="4" id="KW-1133">Transmembrane helix</keyword>
<feature type="compositionally biased region" description="Gly residues" evidence="3">
    <location>
        <begin position="171"/>
        <end position="180"/>
    </location>
</feature>
<comment type="caution">
    <text evidence="5">The sequence shown here is derived from an EMBL/GenBank/DDBJ whole genome shotgun (WGS) entry which is preliminary data.</text>
</comment>
<name>A0ABW1JRJ6_9NOCA</name>
<feature type="transmembrane region" description="Helical" evidence="4">
    <location>
        <begin position="12"/>
        <end position="33"/>
    </location>
</feature>
<dbReference type="RefSeq" id="WP_378603532.1">
    <property type="nucleotide sequence ID" value="NZ_JBHSQN010000005.1"/>
</dbReference>
<proteinExistence type="predicted"/>
<evidence type="ECO:0000313" key="6">
    <source>
        <dbReference type="Proteomes" id="UP001596223"/>
    </source>
</evidence>
<accession>A0ABW1JRJ6</accession>
<evidence type="ECO:0000256" key="2">
    <source>
        <dbReference type="ARBA" id="ARBA00023136"/>
    </source>
</evidence>
<evidence type="ECO:0000313" key="5">
    <source>
        <dbReference type="EMBL" id="MFC6011590.1"/>
    </source>
</evidence>
<reference evidence="6" key="1">
    <citation type="journal article" date="2019" name="Int. J. Syst. Evol. Microbiol.">
        <title>The Global Catalogue of Microorganisms (GCM) 10K type strain sequencing project: providing services to taxonomists for standard genome sequencing and annotation.</title>
        <authorList>
            <consortium name="The Broad Institute Genomics Platform"/>
            <consortium name="The Broad Institute Genome Sequencing Center for Infectious Disease"/>
            <person name="Wu L."/>
            <person name="Ma J."/>
        </authorList>
    </citation>
    <scope>NUCLEOTIDE SEQUENCE [LARGE SCALE GENOMIC DNA]</scope>
    <source>
        <strain evidence="6">CCUG 36956</strain>
    </source>
</reference>
<keyword evidence="2 4" id="KW-0472">Membrane</keyword>
<dbReference type="PANTHER" id="PTHR37042:SF4">
    <property type="entry name" value="OUTER MEMBRANE PROTEIN RV1973"/>
    <property type="match status" value="1"/>
</dbReference>
<evidence type="ECO:0000256" key="4">
    <source>
        <dbReference type="SAM" id="Phobius"/>
    </source>
</evidence>
<feature type="region of interest" description="Disordered" evidence="3">
    <location>
        <begin position="171"/>
        <end position="201"/>
    </location>
</feature>
<evidence type="ECO:0008006" key="7">
    <source>
        <dbReference type="Google" id="ProtNLM"/>
    </source>
</evidence>